<feature type="domain" description="DUF6533" evidence="2">
    <location>
        <begin position="32"/>
        <end position="74"/>
    </location>
</feature>
<dbReference type="InterPro" id="IPR045340">
    <property type="entry name" value="DUF6533"/>
</dbReference>
<dbReference type="Proteomes" id="UP000736335">
    <property type="component" value="Unassembled WGS sequence"/>
</dbReference>
<gene>
    <name evidence="3" type="ORF">BJ322DRAFT_1165342</name>
</gene>
<feature type="transmembrane region" description="Helical" evidence="1">
    <location>
        <begin position="217"/>
        <end position="239"/>
    </location>
</feature>
<feature type="transmembrane region" description="Helical" evidence="1">
    <location>
        <begin position="116"/>
        <end position="135"/>
    </location>
</feature>
<reference evidence="3" key="2">
    <citation type="submission" date="2020-11" db="EMBL/GenBank/DDBJ databases">
        <authorList>
            <consortium name="DOE Joint Genome Institute"/>
            <person name="Kuo A."/>
            <person name="Miyauchi S."/>
            <person name="Kiss E."/>
            <person name="Drula E."/>
            <person name="Kohler A."/>
            <person name="Sanchez-Garcia M."/>
            <person name="Andreopoulos B."/>
            <person name="Barry K.W."/>
            <person name="Bonito G."/>
            <person name="Buee M."/>
            <person name="Carver A."/>
            <person name="Chen C."/>
            <person name="Cichocki N."/>
            <person name="Clum A."/>
            <person name="Culley D."/>
            <person name="Crous P.W."/>
            <person name="Fauchery L."/>
            <person name="Girlanda M."/>
            <person name="Hayes R."/>
            <person name="Keri Z."/>
            <person name="Labutti K."/>
            <person name="Lipzen A."/>
            <person name="Lombard V."/>
            <person name="Magnuson J."/>
            <person name="Maillard F."/>
            <person name="Morin E."/>
            <person name="Murat C."/>
            <person name="Nolan M."/>
            <person name="Ohm R."/>
            <person name="Pangilinan J."/>
            <person name="Pereira M."/>
            <person name="Perotto S."/>
            <person name="Peter M."/>
            <person name="Riley R."/>
            <person name="Sitrit Y."/>
            <person name="Stielow B."/>
            <person name="Szollosi G."/>
            <person name="Zifcakova L."/>
            <person name="Stursova M."/>
            <person name="Spatafora J.W."/>
            <person name="Tedersoo L."/>
            <person name="Vaario L.-M."/>
            <person name="Yamada A."/>
            <person name="Yan M."/>
            <person name="Wang P."/>
            <person name="Xu J."/>
            <person name="Bruns T."/>
            <person name="Baldrian P."/>
            <person name="Vilgalys R."/>
            <person name="Henrissat B."/>
            <person name="Grigoriev I.V."/>
            <person name="Hibbett D."/>
            <person name="Nagy L.G."/>
            <person name="Martin F.M."/>
        </authorList>
    </citation>
    <scope>NUCLEOTIDE SEQUENCE</scope>
    <source>
        <strain evidence="3">UH-Tt-Lm1</strain>
    </source>
</reference>
<name>A0A9P6H667_9AGAM</name>
<accession>A0A9P6H667</accession>
<evidence type="ECO:0000313" key="4">
    <source>
        <dbReference type="Proteomes" id="UP000736335"/>
    </source>
</evidence>
<reference evidence="3" key="1">
    <citation type="journal article" date="2020" name="Nat. Commun.">
        <title>Large-scale genome sequencing of mycorrhizal fungi provides insights into the early evolution of symbiotic traits.</title>
        <authorList>
            <person name="Miyauchi S."/>
            <person name="Kiss E."/>
            <person name="Kuo A."/>
            <person name="Drula E."/>
            <person name="Kohler A."/>
            <person name="Sanchez-Garcia M."/>
            <person name="Morin E."/>
            <person name="Andreopoulos B."/>
            <person name="Barry K.W."/>
            <person name="Bonito G."/>
            <person name="Buee M."/>
            <person name="Carver A."/>
            <person name="Chen C."/>
            <person name="Cichocki N."/>
            <person name="Clum A."/>
            <person name="Culley D."/>
            <person name="Crous P.W."/>
            <person name="Fauchery L."/>
            <person name="Girlanda M."/>
            <person name="Hayes R.D."/>
            <person name="Keri Z."/>
            <person name="LaButti K."/>
            <person name="Lipzen A."/>
            <person name="Lombard V."/>
            <person name="Magnuson J."/>
            <person name="Maillard F."/>
            <person name="Murat C."/>
            <person name="Nolan M."/>
            <person name="Ohm R.A."/>
            <person name="Pangilinan J."/>
            <person name="Pereira M.F."/>
            <person name="Perotto S."/>
            <person name="Peter M."/>
            <person name="Pfister S."/>
            <person name="Riley R."/>
            <person name="Sitrit Y."/>
            <person name="Stielow J.B."/>
            <person name="Szollosi G."/>
            <person name="Zifcakova L."/>
            <person name="Stursova M."/>
            <person name="Spatafora J.W."/>
            <person name="Tedersoo L."/>
            <person name="Vaario L.M."/>
            <person name="Yamada A."/>
            <person name="Yan M."/>
            <person name="Wang P."/>
            <person name="Xu J."/>
            <person name="Bruns T."/>
            <person name="Baldrian P."/>
            <person name="Vilgalys R."/>
            <person name="Dunand C."/>
            <person name="Henrissat B."/>
            <person name="Grigoriev I.V."/>
            <person name="Hibbett D."/>
            <person name="Nagy L.G."/>
            <person name="Martin F.M."/>
        </authorList>
    </citation>
    <scope>NUCLEOTIDE SEQUENCE</scope>
    <source>
        <strain evidence="3">UH-Tt-Lm1</strain>
    </source>
</reference>
<dbReference type="EMBL" id="WIUZ02000017">
    <property type="protein sequence ID" value="KAF9780093.1"/>
    <property type="molecule type" value="Genomic_DNA"/>
</dbReference>
<proteinExistence type="predicted"/>
<dbReference type="AlphaFoldDB" id="A0A9P6H667"/>
<keyword evidence="1" id="KW-1133">Transmembrane helix</keyword>
<evidence type="ECO:0000259" key="2">
    <source>
        <dbReference type="Pfam" id="PF20151"/>
    </source>
</evidence>
<protein>
    <recommendedName>
        <fullName evidence="2">DUF6533 domain-containing protein</fullName>
    </recommendedName>
</protein>
<evidence type="ECO:0000256" key="1">
    <source>
        <dbReference type="SAM" id="Phobius"/>
    </source>
</evidence>
<organism evidence="3 4">
    <name type="scientific">Thelephora terrestris</name>
    <dbReference type="NCBI Taxonomy" id="56493"/>
    <lineage>
        <taxon>Eukaryota</taxon>
        <taxon>Fungi</taxon>
        <taxon>Dikarya</taxon>
        <taxon>Basidiomycota</taxon>
        <taxon>Agaricomycotina</taxon>
        <taxon>Agaricomycetes</taxon>
        <taxon>Thelephorales</taxon>
        <taxon>Thelephoraceae</taxon>
        <taxon>Thelephora</taxon>
    </lineage>
</organism>
<dbReference type="Pfam" id="PF20151">
    <property type="entry name" value="DUF6533"/>
    <property type="match status" value="1"/>
</dbReference>
<feature type="transmembrane region" description="Helical" evidence="1">
    <location>
        <begin position="62"/>
        <end position="81"/>
    </location>
</feature>
<feature type="transmembrane region" description="Helical" evidence="1">
    <location>
        <begin position="147"/>
        <end position="169"/>
    </location>
</feature>
<keyword evidence="1" id="KW-0812">Transmembrane</keyword>
<evidence type="ECO:0000313" key="3">
    <source>
        <dbReference type="EMBL" id="KAF9780093.1"/>
    </source>
</evidence>
<keyword evidence="1" id="KW-0472">Membrane</keyword>
<comment type="caution">
    <text evidence="3">The sequence shown here is derived from an EMBL/GenBank/DDBJ whole genome shotgun (WGS) entry which is preliminary data.</text>
</comment>
<feature type="transmembrane region" description="Helical" evidence="1">
    <location>
        <begin position="181"/>
        <end position="205"/>
    </location>
</feature>
<keyword evidence="4" id="KW-1185">Reference proteome</keyword>
<sequence length="265" mass="30747">MCTIVDTDVFVCPVPENPGELLIFVNPMVQNCVQISGAALALYDYFLMFNDEIRYVWKGRKSWLFCIYILYRALLIGYHSWRVFVIINTLPPWDSDYYNVKRLMPISSRHYVDTHFIQPILFAAFLFFSDIFVTLRIYAISCRNKIFTTYIAALAIARLSTSLTLVGFSDELVDSILDSPWYKIATVSVGTALEISAFAIIVWYTYRNRGMLKFLPLVRTIVMQAGVWFIAIVVTQIYVQASLRSTYSRFFVWSFARFPQNVVIR</sequence>